<evidence type="ECO:0000313" key="1">
    <source>
        <dbReference type="EMBL" id="MCU7616826.1"/>
    </source>
</evidence>
<reference evidence="2" key="1">
    <citation type="submission" date="2023-07" db="EMBL/GenBank/DDBJ databases">
        <title>Chryseobacterium sp. strain PBS4-4 Genome sequencing and assembly.</title>
        <authorList>
            <person name="Jung Y."/>
        </authorList>
    </citation>
    <scope>NUCLEOTIDE SEQUENCE [LARGE SCALE GENOMIC DNA]</scope>
    <source>
        <strain evidence="2">PBS4-4</strain>
    </source>
</reference>
<dbReference type="EMBL" id="JAOTEM010000001">
    <property type="protein sequence ID" value="MCU7616826.1"/>
    <property type="molecule type" value="Genomic_DNA"/>
</dbReference>
<sequence length="117" mass="13955">MEKWFEHFDQLDENSYFLQYLSEDVKMKFPGNDLFTGHEGFSNWFTESKNNLLQNTTHHVSDIKVTETSKNNFDIAFDVRYVAKMKQADIDMNVKEDWKLTWDEDTDQPLISEYIVS</sequence>
<name>A0ABT2W3N0_9FLAO</name>
<protein>
    <recommendedName>
        <fullName evidence="3">Nuclear transport factor 2 family protein</fullName>
    </recommendedName>
</protein>
<accession>A0ABT2W3N0</accession>
<evidence type="ECO:0000313" key="2">
    <source>
        <dbReference type="Proteomes" id="UP001208649"/>
    </source>
</evidence>
<gene>
    <name evidence="1" type="ORF">NZ698_06415</name>
</gene>
<proteinExistence type="predicted"/>
<organism evidence="1 2">
    <name type="scientific">Chryseobacterium edaphi</name>
    <dbReference type="NCBI Taxonomy" id="2976532"/>
    <lineage>
        <taxon>Bacteria</taxon>
        <taxon>Pseudomonadati</taxon>
        <taxon>Bacteroidota</taxon>
        <taxon>Flavobacteriia</taxon>
        <taxon>Flavobacteriales</taxon>
        <taxon>Weeksellaceae</taxon>
        <taxon>Chryseobacterium group</taxon>
        <taxon>Chryseobacterium</taxon>
    </lineage>
</organism>
<dbReference type="Proteomes" id="UP001208649">
    <property type="component" value="Unassembled WGS sequence"/>
</dbReference>
<comment type="caution">
    <text evidence="1">The sequence shown here is derived from an EMBL/GenBank/DDBJ whole genome shotgun (WGS) entry which is preliminary data.</text>
</comment>
<keyword evidence="2" id="KW-1185">Reference proteome</keyword>
<evidence type="ECO:0008006" key="3">
    <source>
        <dbReference type="Google" id="ProtNLM"/>
    </source>
</evidence>
<dbReference type="Gene3D" id="3.10.450.50">
    <property type="match status" value="1"/>
</dbReference>
<dbReference type="SUPFAM" id="SSF54427">
    <property type="entry name" value="NTF2-like"/>
    <property type="match status" value="1"/>
</dbReference>
<dbReference type="InterPro" id="IPR032710">
    <property type="entry name" value="NTF2-like_dom_sf"/>
</dbReference>